<dbReference type="InterPro" id="IPR017520">
    <property type="entry name" value="CHP03086"/>
</dbReference>
<sequence>MHTDVALNTVWRETLAAAYRALADVVAGIRDEQLSLPTPCAEWDVTQVIQHAAGDQLAYAKCLGIGNGPMDNPFAPSGSIDGSPVALVRDAIEQTAAAWATVTDETHEVPTPLPHGALPTPVAAVLCALDAAVHAWDLAVATGQASPLDEEMSRALLAAARTANPAPGGGPEMEIVEPLRQWGAYAPVIDGAPDDDAVAALLRYLGRDPGTVRGGRSS</sequence>
<name>A0ABW7WV49_9NOCA</name>
<evidence type="ECO:0000259" key="1">
    <source>
        <dbReference type="Pfam" id="PF11716"/>
    </source>
</evidence>
<keyword evidence="3" id="KW-1185">Reference proteome</keyword>
<dbReference type="InterPro" id="IPR017517">
    <property type="entry name" value="Maleyloyr_isom"/>
</dbReference>
<dbReference type="Proteomes" id="UP001611415">
    <property type="component" value="Unassembled WGS sequence"/>
</dbReference>
<dbReference type="SUPFAM" id="SSF109854">
    <property type="entry name" value="DinB/YfiT-like putative metalloenzymes"/>
    <property type="match status" value="1"/>
</dbReference>
<dbReference type="InterPro" id="IPR034660">
    <property type="entry name" value="DinB/YfiT-like"/>
</dbReference>
<proteinExistence type="predicted"/>
<dbReference type="NCBIfam" id="TIGR03086">
    <property type="entry name" value="TIGR03086 family metal-binding protein"/>
    <property type="match status" value="1"/>
</dbReference>
<accession>A0ABW7WV49</accession>
<dbReference type="NCBIfam" id="TIGR03083">
    <property type="entry name" value="maleylpyruvate isomerase family mycothiol-dependent enzyme"/>
    <property type="match status" value="1"/>
</dbReference>
<dbReference type="RefSeq" id="WP_397091189.1">
    <property type="nucleotide sequence ID" value="NZ_JBIRYO010000002.1"/>
</dbReference>
<evidence type="ECO:0000313" key="2">
    <source>
        <dbReference type="EMBL" id="MFI2472731.1"/>
    </source>
</evidence>
<protein>
    <submittedName>
        <fullName evidence="2">TIGR03086 family metal-binding protein</fullName>
    </submittedName>
</protein>
<dbReference type="Gene3D" id="1.20.120.450">
    <property type="entry name" value="dinb family like domain"/>
    <property type="match status" value="1"/>
</dbReference>
<gene>
    <name evidence="2" type="ORF">ACH49W_05070</name>
</gene>
<organism evidence="2 3">
    <name type="scientific">Nocardia xishanensis</name>
    <dbReference type="NCBI Taxonomy" id="238964"/>
    <lineage>
        <taxon>Bacteria</taxon>
        <taxon>Bacillati</taxon>
        <taxon>Actinomycetota</taxon>
        <taxon>Actinomycetes</taxon>
        <taxon>Mycobacteriales</taxon>
        <taxon>Nocardiaceae</taxon>
        <taxon>Nocardia</taxon>
    </lineage>
</organism>
<evidence type="ECO:0000313" key="3">
    <source>
        <dbReference type="Proteomes" id="UP001611415"/>
    </source>
</evidence>
<dbReference type="InterPro" id="IPR024344">
    <property type="entry name" value="MDMPI_metal-binding"/>
</dbReference>
<comment type="caution">
    <text evidence="2">The sequence shown here is derived from an EMBL/GenBank/DDBJ whole genome shotgun (WGS) entry which is preliminary data.</text>
</comment>
<dbReference type="EMBL" id="JBIRYO010000002">
    <property type="protein sequence ID" value="MFI2472731.1"/>
    <property type="molecule type" value="Genomic_DNA"/>
</dbReference>
<reference evidence="2 3" key="1">
    <citation type="submission" date="2024-10" db="EMBL/GenBank/DDBJ databases">
        <title>The Natural Products Discovery Center: Release of the First 8490 Sequenced Strains for Exploring Actinobacteria Biosynthetic Diversity.</title>
        <authorList>
            <person name="Kalkreuter E."/>
            <person name="Kautsar S.A."/>
            <person name="Yang D."/>
            <person name="Bader C.D."/>
            <person name="Teijaro C.N."/>
            <person name="Fluegel L."/>
            <person name="Davis C.M."/>
            <person name="Simpson J.R."/>
            <person name="Lauterbach L."/>
            <person name="Steele A.D."/>
            <person name="Gui C."/>
            <person name="Meng S."/>
            <person name="Li G."/>
            <person name="Viehrig K."/>
            <person name="Ye F."/>
            <person name="Su P."/>
            <person name="Kiefer A.F."/>
            <person name="Nichols A."/>
            <person name="Cepeda A.J."/>
            <person name="Yan W."/>
            <person name="Fan B."/>
            <person name="Jiang Y."/>
            <person name="Adhikari A."/>
            <person name="Zheng C.-J."/>
            <person name="Schuster L."/>
            <person name="Cowan T.M."/>
            <person name="Smanski M.J."/>
            <person name="Chevrette M.G."/>
            <person name="De Carvalho L.P.S."/>
            <person name="Shen B."/>
        </authorList>
    </citation>
    <scope>NUCLEOTIDE SEQUENCE [LARGE SCALE GENOMIC DNA]</scope>
    <source>
        <strain evidence="2 3">NPDC019275</strain>
    </source>
</reference>
<dbReference type="Pfam" id="PF11716">
    <property type="entry name" value="MDMPI_N"/>
    <property type="match status" value="1"/>
</dbReference>
<feature type="domain" description="Mycothiol-dependent maleylpyruvate isomerase metal-binding" evidence="1">
    <location>
        <begin position="15"/>
        <end position="139"/>
    </location>
</feature>